<name>A0AA35SZF7_GEOBA</name>
<dbReference type="AlphaFoldDB" id="A0AA35SZF7"/>
<reference evidence="1" key="1">
    <citation type="submission" date="2023-03" db="EMBL/GenBank/DDBJ databases">
        <authorList>
            <person name="Steffen K."/>
            <person name="Cardenas P."/>
        </authorList>
    </citation>
    <scope>NUCLEOTIDE SEQUENCE</scope>
</reference>
<evidence type="ECO:0000313" key="1">
    <source>
        <dbReference type="EMBL" id="CAI8038504.1"/>
    </source>
</evidence>
<sequence length="130" mass="14727">MISDVRRVSVRLEDGDAVEPLAAVFDRLCVVRNQLFRGEATWNRYVNRSQIEGGTEILAFVVPVLADLMMDNPEAFDRSSRYPSVESDTAETVEDVLDYSIAVNVDRRIRDGQERVYSSAEVRKELGLDD</sequence>
<gene>
    <name evidence="1" type="ORF">GBAR_LOCUS21465</name>
</gene>
<comment type="caution">
    <text evidence="1">The sequence shown here is derived from an EMBL/GenBank/DDBJ whole genome shotgun (WGS) entry which is preliminary data.</text>
</comment>
<keyword evidence="2" id="KW-1185">Reference proteome</keyword>
<proteinExistence type="predicted"/>
<accession>A0AA35SZF7</accession>
<organism evidence="1 2">
    <name type="scientific">Geodia barretti</name>
    <name type="common">Barrett's horny sponge</name>
    <dbReference type="NCBI Taxonomy" id="519541"/>
    <lineage>
        <taxon>Eukaryota</taxon>
        <taxon>Metazoa</taxon>
        <taxon>Porifera</taxon>
        <taxon>Demospongiae</taxon>
        <taxon>Heteroscleromorpha</taxon>
        <taxon>Tetractinellida</taxon>
        <taxon>Astrophorina</taxon>
        <taxon>Geodiidae</taxon>
        <taxon>Geodia</taxon>
    </lineage>
</organism>
<dbReference type="Proteomes" id="UP001174909">
    <property type="component" value="Unassembled WGS sequence"/>
</dbReference>
<evidence type="ECO:0000313" key="2">
    <source>
        <dbReference type="Proteomes" id="UP001174909"/>
    </source>
</evidence>
<dbReference type="EMBL" id="CASHTH010002995">
    <property type="protein sequence ID" value="CAI8038504.1"/>
    <property type="molecule type" value="Genomic_DNA"/>
</dbReference>
<protein>
    <submittedName>
        <fullName evidence="1">Uncharacterized protein</fullName>
    </submittedName>
</protein>